<dbReference type="Gene3D" id="1.10.1660.10">
    <property type="match status" value="1"/>
</dbReference>
<accession>A0ABT9PJ88</accession>
<evidence type="ECO:0000256" key="2">
    <source>
        <dbReference type="SAM" id="MobiDB-lite"/>
    </source>
</evidence>
<keyword evidence="1 4" id="KW-0238">DNA-binding</keyword>
<dbReference type="InterPro" id="IPR000551">
    <property type="entry name" value="MerR-type_HTH_dom"/>
</dbReference>
<evidence type="ECO:0000256" key="1">
    <source>
        <dbReference type="ARBA" id="ARBA00023125"/>
    </source>
</evidence>
<comment type="caution">
    <text evidence="4">The sequence shown here is derived from an EMBL/GenBank/DDBJ whole genome shotgun (WGS) entry which is preliminary data.</text>
</comment>
<dbReference type="RefSeq" id="WP_307635001.1">
    <property type="nucleotide sequence ID" value="NZ_JAUSQL010000001.1"/>
</dbReference>
<protein>
    <submittedName>
        <fullName evidence="4">DNA-binding transcriptional MerR regulator</fullName>
    </submittedName>
</protein>
<sequence>MSISIGEFSHSTGINIKTLRYYHDIGLLEAARVDEFSGYRYYRAEQLAQAGLIRLLRAAGMGISEMRQVLTHPHELSKQLAARRTQMQIQRRLEDWALERAAMWSADLQRVNPVLERHAGRLHWAGVSTVVDTADLEQKLASADEVLPQLERDLLALVETLRRIFDADSGHETPGDRANATQSNEGAEFGEFIANSWTSFHVDKVKPSRVFIALCFAIPSPLPAGFGAGEQIASDIVSGILPERTEAWIRTASFADSGTGLEESGDGEHLGDRPVDDDTLEELLPGGSLPSREGIALALYLEERGITEPREIRQRIVHEVDDHDGYGAAHMELSITLDQPNESA</sequence>
<gene>
    <name evidence="4" type="ORF">J2S45_001457</name>
</gene>
<dbReference type="PANTHER" id="PTHR30204">
    <property type="entry name" value="REDOX-CYCLING DRUG-SENSING TRANSCRIPTIONAL ACTIVATOR SOXR"/>
    <property type="match status" value="1"/>
</dbReference>
<dbReference type="InterPro" id="IPR047057">
    <property type="entry name" value="MerR_fam"/>
</dbReference>
<dbReference type="EMBL" id="JAUSQL010000001">
    <property type="protein sequence ID" value="MDP9832778.1"/>
    <property type="molecule type" value="Genomic_DNA"/>
</dbReference>
<name>A0ABT9PJ88_9ACTO</name>
<evidence type="ECO:0000313" key="4">
    <source>
        <dbReference type="EMBL" id="MDP9832778.1"/>
    </source>
</evidence>
<dbReference type="SUPFAM" id="SSF46955">
    <property type="entry name" value="Putative DNA-binding domain"/>
    <property type="match status" value="1"/>
</dbReference>
<dbReference type="PROSITE" id="PS50937">
    <property type="entry name" value="HTH_MERR_2"/>
    <property type="match status" value="1"/>
</dbReference>
<keyword evidence="5" id="KW-1185">Reference proteome</keyword>
<reference evidence="4 5" key="1">
    <citation type="submission" date="2023-07" db="EMBL/GenBank/DDBJ databases">
        <title>Sequencing the genomes of 1000 actinobacteria strains.</title>
        <authorList>
            <person name="Klenk H.-P."/>
        </authorList>
    </citation>
    <scope>NUCLEOTIDE SEQUENCE [LARGE SCALE GENOMIC DNA]</scope>
    <source>
        <strain evidence="4 5">DSM 19515</strain>
    </source>
</reference>
<evidence type="ECO:0000313" key="5">
    <source>
        <dbReference type="Proteomes" id="UP001230145"/>
    </source>
</evidence>
<dbReference type="Proteomes" id="UP001230145">
    <property type="component" value="Unassembled WGS sequence"/>
</dbReference>
<organism evidence="4 5">
    <name type="scientific">Trueperella abortisuis</name>
    <dbReference type="NCBI Taxonomy" id="445930"/>
    <lineage>
        <taxon>Bacteria</taxon>
        <taxon>Bacillati</taxon>
        <taxon>Actinomycetota</taxon>
        <taxon>Actinomycetes</taxon>
        <taxon>Actinomycetales</taxon>
        <taxon>Actinomycetaceae</taxon>
        <taxon>Trueperella</taxon>
    </lineage>
</organism>
<proteinExistence type="predicted"/>
<feature type="domain" description="HTH merR-type" evidence="3">
    <location>
        <begin position="1"/>
        <end position="72"/>
    </location>
</feature>
<dbReference type="SMART" id="SM00422">
    <property type="entry name" value="HTH_MERR"/>
    <property type="match status" value="1"/>
</dbReference>
<dbReference type="InterPro" id="IPR009061">
    <property type="entry name" value="DNA-bd_dom_put_sf"/>
</dbReference>
<dbReference type="Pfam" id="PF13411">
    <property type="entry name" value="MerR_1"/>
    <property type="match status" value="1"/>
</dbReference>
<evidence type="ECO:0000259" key="3">
    <source>
        <dbReference type="PROSITE" id="PS50937"/>
    </source>
</evidence>
<dbReference type="PANTHER" id="PTHR30204:SF97">
    <property type="entry name" value="MERR FAMILY REGULATORY PROTEIN"/>
    <property type="match status" value="1"/>
</dbReference>
<dbReference type="GO" id="GO:0003677">
    <property type="term" value="F:DNA binding"/>
    <property type="evidence" value="ECO:0007669"/>
    <property type="project" value="UniProtKB-KW"/>
</dbReference>
<feature type="compositionally biased region" description="Basic and acidic residues" evidence="2">
    <location>
        <begin position="266"/>
        <end position="276"/>
    </location>
</feature>
<feature type="region of interest" description="Disordered" evidence="2">
    <location>
        <begin position="256"/>
        <end position="277"/>
    </location>
</feature>